<dbReference type="Proteomes" id="UP000504636">
    <property type="component" value="Unplaced"/>
</dbReference>
<keyword evidence="2" id="KW-1185">Reference proteome</keyword>
<accession>A0A6A6YCI2</accession>
<evidence type="ECO:0000313" key="2">
    <source>
        <dbReference type="Proteomes" id="UP000504636"/>
    </source>
</evidence>
<dbReference type="EMBL" id="MU003707">
    <property type="protein sequence ID" value="KAF2806288.1"/>
    <property type="molecule type" value="Genomic_DNA"/>
</dbReference>
<organism evidence="1">
    <name type="scientific">Mytilinidion resinicola</name>
    <dbReference type="NCBI Taxonomy" id="574789"/>
    <lineage>
        <taxon>Eukaryota</taxon>
        <taxon>Fungi</taxon>
        <taxon>Dikarya</taxon>
        <taxon>Ascomycota</taxon>
        <taxon>Pezizomycotina</taxon>
        <taxon>Dothideomycetes</taxon>
        <taxon>Pleosporomycetidae</taxon>
        <taxon>Mytilinidiales</taxon>
        <taxon>Mytilinidiaceae</taxon>
        <taxon>Mytilinidion</taxon>
    </lineage>
</organism>
<name>A0A6A6YCI2_9PEZI</name>
<reference evidence="1 3" key="1">
    <citation type="journal article" date="2020" name="Stud. Mycol.">
        <title>101 Dothideomycetes genomes: a test case for predicting lifestyles and emergence of pathogens.</title>
        <authorList>
            <person name="Haridas S."/>
            <person name="Albert R."/>
            <person name="Binder M."/>
            <person name="Bloem J."/>
            <person name="Labutti K."/>
            <person name="Salamov A."/>
            <person name="Andreopoulos B."/>
            <person name="Baker S."/>
            <person name="Barry K."/>
            <person name="Bills G."/>
            <person name="Bluhm B."/>
            <person name="Cannon C."/>
            <person name="Castanera R."/>
            <person name="Culley D."/>
            <person name="Daum C."/>
            <person name="Ezra D."/>
            <person name="Gonzalez J."/>
            <person name="Henrissat B."/>
            <person name="Kuo A."/>
            <person name="Liang C."/>
            <person name="Lipzen A."/>
            <person name="Lutzoni F."/>
            <person name="Magnuson J."/>
            <person name="Mondo S."/>
            <person name="Nolan M."/>
            <person name="Ohm R."/>
            <person name="Pangilinan J."/>
            <person name="Park H.-J."/>
            <person name="Ramirez L."/>
            <person name="Alfaro M."/>
            <person name="Sun H."/>
            <person name="Tritt A."/>
            <person name="Yoshinaga Y."/>
            <person name="Zwiers L.-H."/>
            <person name="Turgeon B."/>
            <person name="Goodwin S."/>
            <person name="Spatafora J."/>
            <person name="Crous P."/>
            <person name="Grigoriev I."/>
        </authorList>
    </citation>
    <scope>NUCLEOTIDE SEQUENCE</scope>
    <source>
        <strain evidence="1 3">CBS 304.34</strain>
    </source>
</reference>
<dbReference type="GeneID" id="54467533"/>
<dbReference type="AlphaFoldDB" id="A0A6A6YCI2"/>
<evidence type="ECO:0000313" key="3">
    <source>
        <dbReference type="RefSeq" id="XP_033573252.1"/>
    </source>
</evidence>
<dbReference type="RefSeq" id="XP_033573252.1">
    <property type="nucleotide sequence ID" value="XM_033726640.1"/>
</dbReference>
<protein>
    <submittedName>
        <fullName evidence="1 3">Uncharacterized protein</fullName>
    </submittedName>
</protein>
<reference evidence="3" key="2">
    <citation type="submission" date="2020-04" db="EMBL/GenBank/DDBJ databases">
        <authorList>
            <consortium name="NCBI Genome Project"/>
        </authorList>
    </citation>
    <scope>NUCLEOTIDE SEQUENCE</scope>
    <source>
        <strain evidence="3">CBS 304.34</strain>
    </source>
</reference>
<gene>
    <name evidence="1 3" type="ORF">BDZ99DRAFT_538491</name>
</gene>
<reference evidence="3" key="3">
    <citation type="submission" date="2025-04" db="UniProtKB">
        <authorList>
            <consortium name="RefSeq"/>
        </authorList>
    </citation>
    <scope>IDENTIFICATION</scope>
    <source>
        <strain evidence="3">CBS 304.34</strain>
    </source>
</reference>
<proteinExistence type="predicted"/>
<evidence type="ECO:0000313" key="1">
    <source>
        <dbReference type="EMBL" id="KAF2806288.1"/>
    </source>
</evidence>
<sequence>MRLCAHHSFTYDEIKAIAGGWGAFHCDHESHCGERWPLSFRPRLTNFFGDTLVSCWFSILCVVKGIPISMPALEAALAASEEPLCPHLRRNSPGILRLAQEVARDREKLRLTWHRIEEALCSHGSSLIASEECKAWHRRRDEKDFDVEQGAWISDSWSTNCRDLTLLRVNYGEVFAYERGCGCRIYVYMRRLPGESREEMILGTRRSWLERRTWLDASRLDASPTDKK</sequence>